<evidence type="ECO:0008006" key="3">
    <source>
        <dbReference type="Google" id="ProtNLM"/>
    </source>
</evidence>
<reference evidence="1 2" key="1">
    <citation type="journal article" date="2011" name="Stand. Genomic Sci.">
        <title>Complete genome sequence of Odoribacter splanchnicus type strain (1651/6).</title>
        <authorList>
            <consortium name="US DOE Joint Genome Institute (JGI-PGF)"/>
            <person name="Goker M."/>
            <person name="Gronow S."/>
            <person name="Zeytun A."/>
            <person name="Nolan M."/>
            <person name="Lucas S."/>
            <person name="Lapidus A."/>
            <person name="Hammon N."/>
            <person name="Deshpande S."/>
            <person name="Cheng J.F."/>
            <person name="Pitluck S."/>
            <person name="Liolios K."/>
            <person name="Pagani I."/>
            <person name="Ivanova N."/>
            <person name="Mavromatis K."/>
            <person name="Ovchinikova G."/>
            <person name="Pati A."/>
            <person name="Tapia R."/>
            <person name="Han C."/>
            <person name="Goodwin L."/>
            <person name="Chen A."/>
            <person name="Palaniappan K."/>
            <person name="Land M."/>
            <person name="Hauser L."/>
            <person name="Jeffries C.D."/>
            <person name="Brambilla E.M."/>
            <person name="Rohde M."/>
            <person name="Detter J.C."/>
            <person name="Woyke T."/>
            <person name="Bristow J."/>
            <person name="Markowitz V."/>
            <person name="Hugenholtz P."/>
            <person name="Eisen J.A."/>
            <person name="Kyrpides N.C."/>
            <person name="Klenk H.P."/>
        </authorList>
    </citation>
    <scope>NUCLEOTIDE SEQUENCE [LARGE SCALE GENOMIC DNA]</scope>
    <source>
        <strain evidence="2">ATCC 29572 / DSM 20712 / JCM 15291 / NCTC 10825 / 1651/6</strain>
    </source>
</reference>
<dbReference type="AlphaFoldDB" id="F9Z4D8"/>
<protein>
    <recommendedName>
        <fullName evidence="3">DUF4304 domain-containing protein</fullName>
    </recommendedName>
</protein>
<proteinExistence type="predicted"/>
<evidence type="ECO:0000313" key="2">
    <source>
        <dbReference type="Proteomes" id="UP000006657"/>
    </source>
</evidence>
<organism evidence="1 2">
    <name type="scientific">Odoribacter splanchnicus (strain ATCC 29572 / DSM 20712 / CIP 104287 / JCM 15291 / NCTC 10825 / 1651/6)</name>
    <name type="common">Bacteroides splanchnicus</name>
    <dbReference type="NCBI Taxonomy" id="709991"/>
    <lineage>
        <taxon>Bacteria</taxon>
        <taxon>Pseudomonadati</taxon>
        <taxon>Bacteroidota</taxon>
        <taxon>Bacteroidia</taxon>
        <taxon>Bacteroidales</taxon>
        <taxon>Odoribacteraceae</taxon>
        <taxon>Odoribacter</taxon>
    </lineage>
</organism>
<dbReference type="eggNOG" id="ENOG5033I95">
    <property type="taxonomic scope" value="Bacteria"/>
</dbReference>
<evidence type="ECO:0000313" key="1">
    <source>
        <dbReference type="EMBL" id="ADY32548.1"/>
    </source>
</evidence>
<sequence length="152" mass="18013">MMDNKKFKQLFNDVARLYDFEQAYGAWFLESPECIVVLELQKSYFGNYYELNIKSFVQGAFGNHYVKSKDLAKKYMGNCFGRQPSEYNDIFDLEEDMEDEYRKERLEYFFKNFLAPLLPKLLSLSDLSKLPEYGDIFIPSAVKNEILRLSKK</sequence>
<dbReference type="RefSeq" id="WP_013611756.1">
    <property type="nucleotide sequence ID" value="NC_015160.1"/>
</dbReference>
<name>F9Z4D8_ODOSD</name>
<keyword evidence="2" id="KW-1185">Reference proteome</keyword>
<gene>
    <name evidence="1" type="ordered locus">Odosp_1519</name>
</gene>
<accession>F9Z4D8</accession>
<dbReference type="Proteomes" id="UP000006657">
    <property type="component" value="Chromosome"/>
</dbReference>
<dbReference type="HOGENOM" id="CLU_1831119_0_0_10"/>
<dbReference type="GeneID" id="61274747"/>
<dbReference type="PaxDb" id="709991-Odosp_1519"/>
<dbReference type="STRING" id="709991.Odosp_1519"/>
<dbReference type="KEGG" id="osp:Odosp_1519"/>
<dbReference type="EMBL" id="CP002544">
    <property type="protein sequence ID" value="ADY32548.1"/>
    <property type="molecule type" value="Genomic_DNA"/>
</dbReference>